<dbReference type="Proteomes" id="UP001596250">
    <property type="component" value="Unassembled WGS sequence"/>
</dbReference>
<feature type="transmembrane region" description="Helical" evidence="2">
    <location>
        <begin position="7"/>
        <end position="30"/>
    </location>
</feature>
<evidence type="ECO:0000256" key="2">
    <source>
        <dbReference type="SAM" id="Phobius"/>
    </source>
</evidence>
<dbReference type="GO" id="GO:0004673">
    <property type="term" value="F:protein histidine kinase activity"/>
    <property type="evidence" value="ECO:0007669"/>
    <property type="project" value="UniProtKB-EC"/>
</dbReference>
<keyword evidence="5" id="KW-1185">Reference proteome</keyword>
<evidence type="ECO:0000313" key="4">
    <source>
        <dbReference type="EMBL" id="MFC5984906.1"/>
    </source>
</evidence>
<dbReference type="SMART" id="SM00387">
    <property type="entry name" value="HATPase_c"/>
    <property type="match status" value="1"/>
</dbReference>
<proteinExistence type="predicted"/>
<keyword evidence="2" id="KW-1133">Transmembrane helix</keyword>
<dbReference type="EC" id="2.7.13.3" evidence="4"/>
<keyword evidence="2" id="KW-0472">Membrane</keyword>
<dbReference type="EMBL" id="JBHSQV010000001">
    <property type="protein sequence ID" value="MFC5984906.1"/>
    <property type="molecule type" value="Genomic_DNA"/>
</dbReference>
<reference evidence="5" key="1">
    <citation type="journal article" date="2019" name="Int. J. Syst. Evol. Microbiol.">
        <title>The Global Catalogue of Microorganisms (GCM) 10K type strain sequencing project: providing services to taxonomists for standard genome sequencing and annotation.</title>
        <authorList>
            <consortium name="The Broad Institute Genomics Platform"/>
            <consortium name="The Broad Institute Genome Sequencing Center for Infectious Disease"/>
            <person name="Wu L."/>
            <person name="Ma J."/>
        </authorList>
    </citation>
    <scope>NUCLEOTIDE SEQUENCE [LARGE SCALE GENOMIC DNA]</scope>
    <source>
        <strain evidence="5">CCM 8749</strain>
    </source>
</reference>
<organism evidence="4 5">
    <name type="scientific">Marinicrinis lubricantis</name>
    <dbReference type="NCBI Taxonomy" id="2086470"/>
    <lineage>
        <taxon>Bacteria</taxon>
        <taxon>Bacillati</taxon>
        <taxon>Bacillota</taxon>
        <taxon>Bacilli</taxon>
        <taxon>Bacillales</taxon>
        <taxon>Paenibacillaceae</taxon>
    </lineage>
</organism>
<dbReference type="SUPFAM" id="SSF55874">
    <property type="entry name" value="ATPase domain of HSP90 chaperone/DNA topoisomerase II/histidine kinase"/>
    <property type="match status" value="1"/>
</dbReference>
<dbReference type="PANTHER" id="PTHR34220:SF7">
    <property type="entry name" value="SENSOR HISTIDINE KINASE YPDA"/>
    <property type="match status" value="1"/>
</dbReference>
<sequence length="573" mass="64867">MKLRKKFMFAFILLVLLPVASMGMISYWLYSNSMEKKTSDFYWISLQETDRKLAYAFSEINAISDLAVTQPVLQRTLKNGASELSEKTVQELVKLIMIHPKITSFTLLAEDQVIYSTLSDPYDAAIRNEDRMEQVRQMKGKPLWLGPGEGGEQEQGDVQPLLHIRTVKDYYSLEDIGVLLLTVKPEILDQVLWDASTLDQGDILLVNETGQVLFSKSGQQIGEKVSFPFIHEPTKDKYMVETFRGEESLITHLPSHREGWHVVASTPMEVIQGETRWIRNTAALLILLSLFTALLFDELFVAKLVGTMIRTVNGMKRVEQGHFMQVQSEGKIRDEASMLTAGFNRMSMQIKELLEQVKEEQRKKKEAEMQALVSQINPHFIYNSLESINSLAVLHDNKDISKMVISLGKLLRISISENQELIPLTMELEHVKHYLNIQKFRFGDKFDYTITIPPEMKALLSQKLIVQPIVENALYHGIEPIGGKGMIHIEVKEAGEDVQILVADNGPGMPLQQLETNFLDNATAKVRHKDGGVGLKNVHERTRIRFGSPYGIVVCSAPEFGTTISIRIPKIVS</sequence>
<dbReference type="Pfam" id="PF02518">
    <property type="entry name" value="HATPase_c"/>
    <property type="match status" value="1"/>
</dbReference>
<dbReference type="Gene3D" id="6.10.340.10">
    <property type="match status" value="1"/>
</dbReference>
<dbReference type="PANTHER" id="PTHR34220">
    <property type="entry name" value="SENSOR HISTIDINE KINASE YPDA"/>
    <property type="match status" value="1"/>
</dbReference>
<dbReference type="InterPro" id="IPR036890">
    <property type="entry name" value="HATPase_C_sf"/>
</dbReference>
<protein>
    <submittedName>
        <fullName evidence="4">Sensor histidine kinase</fullName>
        <ecNumber evidence="4">2.7.13.3</ecNumber>
    </submittedName>
</protein>
<keyword evidence="4" id="KW-0418">Kinase</keyword>
<gene>
    <name evidence="4" type="ORF">ACFPXP_00085</name>
</gene>
<evidence type="ECO:0000256" key="1">
    <source>
        <dbReference type="SAM" id="Coils"/>
    </source>
</evidence>
<accession>A0ABW1IH97</accession>
<name>A0ABW1IH97_9BACL</name>
<dbReference type="RefSeq" id="WP_379891240.1">
    <property type="nucleotide sequence ID" value="NZ_CBCSCT010000037.1"/>
</dbReference>
<evidence type="ECO:0000259" key="3">
    <source>
        <dbReference type="SMART" id="SM00387"/>
    </source>
</evidence>
<comment type="caution">
    <text evidence="4">The sequence shown here is derived from an EMBL/GenBank/DDBJ whole genome shotgun (WGS) entry which is preliminary data.</text>
</comment>
<dbReference type="InterPro" id="IPR003594">
    <property type="entry name" value="HATPase_dom"/>
</dbReference>
<keyword evidence="1" id="KW-0175">Coiled coil</keyword>
<dbReference type="InterPro" id="IPR050640">
    <property type="entry name" value="Bact_2-comp_sensor_kinase"/>
</dbReference>
<keyword evidence="4" id="KW-0808">Transferase</keyword>
<dbReference type="Gene3D" id="3.30.565.10">
    <property type="entry name" value="Histidine kinase-like ATPase, C-terminal domain"/>
    <property type="match status" value="1"/>
</dbReference>
<dbReference type="InterPro" id="IPR010559">
    <property type="entry name" value="Sig_transdc_His_kin_internal"/>
</dbReference>
<feature type="coiled-coil region" evidence="1">
    <location>
        <begin position="343"/>
        <end position="375"/>
    </location>
</feature>
<keyword evidence="2" id="KW-0812">Transmembrane</keyword>
<feature type="domain" description="Histidine kinase/HSP90-like ATPase" evidence="3">
    <location>
        <begin position="461"/>
        <end position="572"/>
    </location>
</feature>
<evidence type="ECO:0000313" key="5">
    <source>
        <dbReference type="Proteomes" id="UP001596250"/>
    </source>
</evidence>
<dbReference type="Pfam" id="PF06580">
    <property type="entry name" value="His_kinase"/>
    <property type="match status" value="1"/>
</dbReference>